<accession>A0ABW4ZK01</accession>
<protein>
    <submittedName>
        <fullName evidence="2">Uncharacterized protein</fullName>
    </submittedName>
</protein>
<proteinExistence type="predicted"/>
<dbReference type="RefSeq" id="WP_255897738.1">
    <property type="nucleotide sequence ID" value="NZ_JAFMZO010000001.1"/>
</dbReference>
<comment type="caution">
    <text evidence="2">The sequence shown here is derived from an EMBL/GenBank/DDBJ whole genome shotgun (WGS) entry which is preliminary data.</text>
</comment>
<sequence>MIRLIALFLFFPGLVSANDLPQIRKEYYAAVNDGKAAEKFYNKLKKINSSEPLIMAYFGISQAVKARHAINPYNKLSYLRNGMKILNSAVAKSQDDLEIRFLRFSIEHYIPSFLGYSQHLESDRKKIIELSKQRRFGAMDKPLLLNLLKFMKETERCKPQEIAILDESINNG</sequence>
<gene>
    <name evidence="2" type="ORF">ACFSJU_07310</name>
</gene>
<dbReference type="Proteomes" id="UP001597387">
    <property type="component" value="Unassembled WGS sequence"/>
</dbReference>
<evidence type="ECO:0000256" key="1">
    <source>
        <dbReference type="SAM" id="SignalP"/>
    </source>
</evidence>
<organism evidence="2 3">
    <name type="scientific">Paradesertivirga mongoliensis</name>
    <dbReference type="NCBI Taxonomy" id="2100740"/>
    <lineage>
        <taxon>Bacteria</taxon>
        <taxon>Pseudomonadati</taxon>
        <taxon>Bacteroidota</taxon>
        <taxon>Sphingobacteriia</taxon>
        <taxon>Sphingobacteriales</taxon>
        <taxon>Sphingobacteriaceae</taxon>
        <taxon>Paradesertivirga</taxon>
    </lineage>
</organism>
<keyword evidence="1" id="KW-0732">Signal</keyword>
<name>A0ABW4ZK01_9SPHI</name>
<evidence type="ECO:0000313" key="2">
    <source>
        <dbReference type="EMBL" id="MFD2162197.1"/>
    </source>
</evidence>
<feature type="chain" id="PRO_5045458453" evidence="1">
    <location>
        <begin position="18"/>
        <end position="172"/>
    </location>
</feature>
<dbReference type="EMBL" id="JBHUHZ010000001">
    <property type="protein sequence ID" value="MFD2162197.1"/>
    <property type="molecule type" value="Genomic_DNA"/>
</dbReference>
<keyword evidence="3" id="KW-1185">Reference proteome</keyword>
<feature type="signal peptide" evidence="1">
    <location>
        <begin position="1"/>
        <end position="17"/>
    </location>
</feature>
<evidence type="ECO:0000313" key="3">
    <source>
        <dbReference type="Proteomes" id="UP001597387"/>
    </source>
</evidence>
<reference evidence="3" key="1">
    <citation type="journal article" date="2019" name="Int. J. Syst. Evol. Microbiol.">
        <title>The Global Catalogue of Microorganisms (GCM) 10K type strain sequencing project: providing services to taxonomists for standard genome sequencing and annotation.</title>
        <authorList>
            <consortium name="The Broad Institute Genomics Platform"/>
            <consortium name="The Broad Institute Genome Sequencing Center for Infectious Disease"/>
            <person name="Wu L."/>
            <person name="Ma J."/>
        </authorList>
    </citation>
    <scope>NUCLEOTIDE SEQUENCE [LARGE SCALE GENOMIC DNA]</scope>
    <source>
        <strain evidence="3">KCTC 42217</strain>
    </source>
</reference>